<evidence type="ECO:0000256" key="3">
    <source>
        <dbReference type="ARBA" id="ARBA00022475"/>
    </source>
</evidence>
<dbReference type="InterPro" id="IPR017983">
    <property type="entry name" value="GPCR_2_secretin-like_CS"/>
</dbReference>
<evidence type="ECO:0000313" key="16">
    <source>
        <dbReference type="EMBL" id="AFP05425.1"/>
    </source>
</evidence>
<dbReference type="AlphaFoldDB" id="V9L167"/>
<proteinExistence type="evidence at transcript level"/>
<dbReference type="FunFam" id="1.20.1070.10:FF:000054">
    <property type="entry name" value="Adhesion G protein-coupled receptor E3"/>
    <property type="match status" value="1"/>
</dbReference>
<dbReference type="GO" id="GO:0005886">
    <property type="term" value="C:plasma membrane"/>
    <property type="evidence" value="ECO:0007669"/>
    <property type="project" value="UniProtKB-SubCell"/>
</dbReference>
<evidence type="ECO:0000256" key="5">
    <source>
        <dbReference type="ARBA" id="ARBA00022692"/>
    </source>
</evidence>
<dbReference type="Gene3D" id="2.60.220.50">
    <property type="match status" value="1"/>
</dbReference>
<keyword evidence="4" id="KW-0245">EGF-like domain</keyword>
<feature type="transmembrane region" description="Helical" evidence="13">
    <location>
        <begin position="207"/>
        <end position="229"/>
    </location>
</feature>
<dbReference type="SUPFAM" id="SSF81321">
    <property type="entry name" value="Family A G protein-coupled receptor-like"/>
    <property type="match status" value="1"/>
</dbReference>
<feature type="transmembrane region" description="Helical" evidence="13">
    <location>
        <begin position="99"/>
        <end position="119"/>
    </location>
</feature>
<keyword evidence="5 13" id="KW-0812">Transmembrane</keyword>
<dbReference type="InterPro" id="IPR057244">
    <property type="entry name" value="GAIN_B"/>
</dbReference>
<dbReference type="Pfam" id="PF01825">
    <property type="entry name" value="GPS"/>
    <property type="match status" value="1"/>
</dbReference>
<keyword evidence="11" id="KW-1015">Disulfide bond</keyword>
<dbReference type="PRINTS" id="PR00249">
    <property type="entry name" value="GPCRSECRETIN"/>
</dbReference>
<evidence type="ECO:0000256" key="1">
    <source>
        <dbReference type="ARBA" id="ARBA00004651"/>
    </source>
</evidence>
<evidence type="ECO:0000256" key="8">
    <source>
        <dbReference type="ARBA" id="ARBA00022837"/>
    </source>
</evidence>
<keyword evidence="8" id="KW-0106">Calcium</keyword>
<evidence type="ECO:0000256" key="4">
    <source>
        <dbReference type="ARBA" id="ARBA00022536"/>
    </source>
</evidence>
<name>V9L167_CALMI</name>
<feature type="transmembrane region" description="Helical" evidence="13">
    <location>
        <begin position="250"/>
        <end position="273"/>
    </location>
</feature>
<evidence type="ECO:0000256" key="13">
    <source>
        <dbReference type="SAM" id="Phobius"/>
    </source>
</evidence>
<evidence type="ECO:0000256" key="9">
    <source>
        <dbReference type="ARBA" id="ARBA00022989"/>
    </source>
</evidence>
<feature type="domain" description="G-protein coupled receptors family 2 profile 2" evidence="15">
    <location>
        <begin position="62"/>
        <end position="303"/>
    </location>
</feature>
<keyword evidence="6" id="KW-0732">Signal</keyword>
<dbReference type="PRINTS" id="PR01128">
    <property type="entry name" value="EMR1HORMONER"/>
</dbReference>
<feature type="transmembrane region" description="Helical" evidence="13">
    <location>
        <begin position="279"/>
        <end position="302"/>
    </location>
</feature>
<evidence type="ECO:0000259" key="14">
    <source>
        <dbReference type="PROSITE" id="PS50221"/>
    </source>
</evidence>
<keyword evidence="7" id="KW-0677">Repeat</keyword>
<dbReference type="GO" id="GO:0007189">
    <property type="term" value="P:adenylate cyclase-activating G protein-coupled receptor signaling pathway"/>
    <property type="evidence" value="ECO:0007669"/>
    <property type="project" value="TreeGrafter"/>
</dbReference>
<sequence>DEGGARTVCVGLNRTVNDWSAEGCSLVQKNSTHTTCSCNYLSSFAVLMALHEIRDPWHLFNLTLMSYIGLSISMVCLLVSIVTFTFCRAIKGTRNTIHIHLCLNLLLAELLFSVGISRTGNKLACALIAGFLHYFFLAVFAWMLLEGVQLYIMVVKVFNVNLLTKRHLLPVGYGMPLVIVGISAAVYGEGYGTERYCWLTLKKDFLWSFLGPVCAITVVNLMFYAVTVCQLARKMPSVQREKPKLKKLRLFTVTAIAQLCLLGCTWILGIFHFHKDTIAMAYIFTAVNSLQGAFIFVLHCLLNKQIREEYRKWCLTVCGARGARSEATTSFMPLFSLQEKSSFSTVPGF</sequence>
<keyword evidence="3" id="KW-1003">Cell membrane</keyword>
<evidence type="ECO:0000256" key="11">
    <source>
        <dbReference type="ARBA" id="ARBA00023157"/>
    </source>
</evidence>
<keyword evidence="12" id="KW-0325">Glycoprotein</keyword>
<dbReference type="SMART" id="SM00303">
    <property type="entry name" value="GPS"/>
    <property type="match status" value="1"/>
</dbReference>
<feature type="non-terminal residue" evidence="16">
    <location>
        <position position="1"/>
    </location>
</feature>
<comment type="subcellular location">
    <subcellularLocation>
        <location evidence="1">Cell membrane</location>
        <topology evidence="1">Multi-pass membrane protein</topology>
    </subcellularLocation>
</comment>
<evidence type="ECO:0000259" key="15">
    <source>
        <dbReference type="PROSITE" id="PS50261"/>
    </source>
</evidence>
<dbReference type="InterPro" id="IPR000832">
    <property type="entry name" value="GPCR_2_secretin-like"/>
</dbReference>
<evidence type="ECO:0000256" key="12">
    <source>
        <dbReference type="ARBA" id="ARBA00023180"/>
    </source>
</evidence>
<comment type="similarity">
    <text evidence="2">Belongs to the G-protein coupled receptor 2 family. Adhesion G-protein coupled receptor (ADGR) subfamily.</text>
</comment>
<dbReference type="PROSITE" id="PS50261">
    <property type="entry name" value="G_PROTEIN_RECEP_F2_4"/>
    <property type="match status" value="1"/>
</dbReference>
<keyword evidence="10 13" id="KW-0472">Membrane</keyword>
<dbReference type="PANTHER" id="PTHR12011:SF433">
    <property type="entry name" value="ADHESION G PROTEIN-COUPLED RECEPTOR E1-LIKE-RELATED"/>
    <property type="match status" value="1"/>
</dbReference>
<evidence type="ECO:0000256" key="7">
    <source>
        <dbReference type="ARBA" id="ARBA00022737"/>
    </source>
</evidence>
<dbReference type="EMBL" id="JW872907">
    <property type="protein sequence ID" value="AFP05425.1"/>
    <property type="molecule type" value="mRNA"/>
</dbReference>
<feature type="transmembrane region" description="Helical" evidence="13">
    <location>
        <begin position="167"/>
        <end position="187"/>
    </location>
</feature>
<dbReference type="Pfam" id="PF00002">
    <property type="entry name" value="7tm_2"/>
    <property type="match status" value="1"/>
</dbReference>
<dbReference type="InterPro" id="IPR046338">
    <property type="entry name" value="GAIN_dom_sf"/>
</dbReference>
<dbReference type="PROSITE" id="PS50221">
    <property type="entry name" value="GAIN_B"/>
    <property type="match status" value="1"/>
</dbReference>
<dbReference type="GO" id="GO:0004930">
    <property type="term" value="F:G protein-coupled receptor activity"/>
    <property type="evidence" value="ECO:0007669"/>
    <property type="project" value="InterPro"/>
</dbReference>
<organism evidence="16">
    <name type="scientific">Callorhinchus milii</name>
    <name type="common">Ghost shark</name>
    <dbReference type="NCBI Taxonomy" id="7868"/>
    <lineage>
        <taxon>Eukaryota</taxon>
        <taxon>Metazoa</taxon>
        <taxon>Chordata</taxon>
        <taxon>Craniata</taxon>
        <taxon>Vertebrata</taxon>
        <taxon>Chondrichthyes</taxon>
        <taxon>Holocephali</taxon>
        <taxon>Chimaeriformes</taxon>
        <taxon>Callorhinchidae</taxon>
        <taxon>Callorhinchus</taxon>
    </lineage>
</organism>
<dbReference type="PANTHER" id="PTHR12011">
    <property type="entry name" value="ADHESION G-PROTEIN COUPLED RECEPTOR"/>
    <property type="match status" value="1"/>
</dbReference>
<dbReference type="InterPro" id="IPR001740">
    <property type="entry name" value="GPCR_2_EMR1-like_rcpt"/>
</dbReference>
<dbReference type="GO" id="GO:0007166">
    <property type="term" value="P:cell surface receptor signaling pathway"/>
    <property type="evidence" value="ECO:0007669"/>
    <property type="project" value="InterPro"/>
</dbReference>
<evidence type="ECO:0000256" key="10">
    <source>
        <dbReference type="ARBA" id="ARBA00023136"/>
    </source>
</evidence>
<evidence type="ECO:0000256" key="6">
    <source>
        <dbReference type="ARBA" id="ARBA00022729"/>
    </source>
</evidence>
<keyword evidence="9 13" id="KW-1133">Transmembrane helix</keyword>
<dbReference type="PROSITE" id="PS00650">
    <property type="entry name" value="G_PROTEIN_RECEP_F2_2"/>
    <property type="match status" value="1"/>
</dbReference>
<dbReference type="InterPro" id="IPR000203">
    <property type="entry name" value="GPS"/>
</dbReference>
<accession>V9L167</accession>
<evidence type="ECO:0000256" key="2">
    <source>
        <dbReference type="ARBA" id="ARBA00007343"/>
    </source>
</evidence>
<reference evidence="16" key="1">
    <citation type="journal article" date="2014" name="Nature">
        <title>Elephant shark genome provides unique insights into gnathostome evolution.</title>
        <authorList>
            <consortium name="International Elephant Shark Genome Sequencing Consortium"/>
            <person name="Venkatesh B."/>
            <person name="Lee A.P."/>
            <person name="Ravi V."/>
            <person name="Maurya A.K."/>
            <person name="Lian M.M."/>
            <person name="Swann J.B."/>
            <person name="Ohta Y."/>
            <person name="Flajnik M.F."/>
            <person name="Sutoh Y."/>
            <person name="Kasahara M."/>
            <person name="Hoon S."/>
            <person name="Gangu V."/>
            <person name="Roy S.W."/>
            <person name="Irimia M."/>
            <person name="Korzh V."/>
            <person name="Kondrychyn I."/>
            <person name="Lim Z.W."/>
            <person name="Tay B.H."/>
            <person name="Tohari S."/>
            <person name="Kong K.W."/>
            <person name="Ho S."/>
            <person name="Lorente-Galdos B."/>
            <person name="Quilez J."/>
            <person name="Marques-Bonet T."/>
            <person name="Raney B.J."/>
            <person name="Ingham P.W."/>
            <person name="Tay A."/>
            <person name="Hillier L.W."/>
            <person name="Minx P."/>
            <person name="Boehm T."/>
            <person name="Wilson R.K."/>
            <person name="Brenner S."/>
            <person name="Warren W.C."/>
        </authorList>
    </citation>
    <scope>NUCLEOTIDE SEQUENCE</scope>
    <source>
        <tissue evidence="16">Gills</tissue>
    </source>
</reference>
<feature type="transmembrane region" description="Helical" evidence="13">
    <location>
        <begin position="131"/>
        <end position="155"/>
    </location>
</feature>
<feature type="transmembrane region" description="Helical" evidence="13">
    <location>
        <begin position="64"/>
        <end position="87"/>
    </location>
</feature>
<protein>
    <submittedName>
        <fullName evidence="16">CD97 antigen-like protein</fullName>
    </submittedName>
</protein>
<feature type="domain" description="GAIN-B" evidence="14">
    <location>
        <begin position="1"/>
        <end position="54"/>
    </location>
</feature>
<dbReference type="Gene3D" id="1.20.1070.10">
    <property type="entry name" value="Rhodopsin 7-helix transmembrane proteins"/>
    <property type="match status" value="1"/>
</dbReference>
<dbReference type="InterPro" id="IPR017981">
    <property type="entry name" value="GPCR_2-like_7TM"/>
</dbReference>